<dbReference type="EMBL" id="KN819427">
    <property type="protein sequence ID" value="KIJ09897.1"/>
    <property type="molecule type" value="Genomic_DNA"/>
</dbReference>
<dbReference type="AlphaFoldDB" id="A0A0C9TQ41"/>
<proteinExistence type="predicted"/>
<protein>
    <submittedName>
        <fullName evidence="1">Uncharacterized protein</fullName>
    </submittedName>
</protein>
<keyword evidence="2" id="KW-1185">Reference proteome</keyword>
<sequence length="388" mass="42761">MCQDGGDLWICNTCPRVFCDRCVVIDAKYLSLVAEDGVVFGFYRGNQPLIPDIFVTVKGQFELDTRALLLSQPTCIVHLRLSQISSGGPVNMLTEYLHPYFLHGTFYEINLEFDITMKAKMKSYLTFAVDAAASLEQTGLKNIIFAITNHSEDDTGGLFLGTFKGTNIANDVGEVLDVLLGPFQALTSGALLLLFTCGSIVTMEKPFCMLQAAVKCYGFGSTIAFDATHLHPPVTAHFVLSLIEHTFIQRYPVYMAVEAALGVSGQLGLHSNVLLMMLETTDDGQSVLVVKYLWAHGDIRPWGNTLPIQCTNCSTIQSKWTRVVGDRGLGEVHFQCTYSKCHTDKGAPLQLTYTRPANSEFLTHSKRANAGWLKIPQTLKVAPSMVKK</sequence>
<name>A0A0C9TQ41_PAXIN</name>
<evidence type="ECO:0000313" key="2">
    <source>
        <dbReference type="Proteomes" id="UP000053647"/>
    </source>
</evidence>
<dbReference type="Proteomes" id="UP000053647">
    <property type="component" value="Unassembled WGS sequence"/>
</dbReference>
<dbReference type="HOGENOM" id="CLU_027016_1_1_1"/>
<evidence type="ECO:0000313" key="1">
    <source>
        <dbReference type="EMBL" id="KIJ09897.1"/>
    </source>
</evidence>
<dbReference type="OrthoDB" id="2693558at2759"/>
<reference evidence="2" key="2">
    <citation type="submission" date="2015-01" db="EMBL/GenBank/DDBJ databases">
        <title>Evolutionary Origins and Diversification of the Mycorrhizal Mutualists.</title>
        <authorList>
            <consortium name="DOE Joint Genome Institute"/>
            <consortium name="Mycorrhizal Genomics Consortium"/>
            <person name="Kohler A."/>
            <person name="Kuo A."/>
            <person name="Nagy L.G."/>
            <person name="Floudas D."/>
            <person name="Copeland A."/>
            <person name="Barry K.W."/>
            <person name="Cichocki N."/>
            <person name="Veneault-Fourrey C."/>
            <person name="LaButti K."/>
            <person name="Lindquist E.A."/>
            <person name="Lipzen A."/>
            <person name="Lundell T."/>
            <person name="Morin E."/>
            <person name="Murat C."/>
            <person name="Riley R."/>
            <person name="Ohm R."/>
            <person name="Sun H."/>
            <person name="Tunlid A."/>
            <person name="Henrissat B."/>
            <person name="Grigoriev I.V."/>
            <person name="Hibbett D.S."/>
            <person name="Martin F."/>
        </authorList>
    </citation>
    <scope>NUCLEOTIDE SEQUENCE [LARGE SCALE GENOMIC DNA]</scope>
    <source>
        <strain evidence="2">ATCC 200175</strain>
    </source>
</reference>
<organism evidence="1 2">
    <name type="scientific">Paxillus involutus ATCC 200175</name>
    <dbReference type="NCBI Taxonomy" id="664439"/>
    <lineage>
        <taxon>Eukaryota</taxon>
        <taxon>Fungi</taxon>
        <taxon>Dikarya</taxon>
        <taxon>Basidiomycota</taxon>
        <taxon>Agaricomycotina</taxon>
        <taxon>Agaricomycetes</taxon>
        <taxon>Agaricomycetidae</taxon>
        <taxon>Boletales</taxon>
        <taxon>Paxilineae</taxon>
        <taxon>Paxillaceae</taxon>
        <taxon>Paxillus</taxon>
    </lineage>
</organism>
<gene>
    <name evidence="1" type="ORF">PAXINDRAFT_157793</name>
</gene>
<reference evidence="1 2" key="1">
    <citation type="submission" date="2014-06" db="EMBL/GenBank/DDBJ databases">
        <authorList>
            <consortium name="DOE Joint Genome Institute"/>
            <person name="Kuo A."/>
            <person name="Kohler A."/>
            <person name="Nagy L.G."/>
            <person name="Floudas D."/>
            <person name="Copeland A."/>
            <person name="Barry K.W."/>
            <person name="Cichocki N."/>
            <person name="Veneault-Fourrey C."/>
            <person name="LaButti K."/>
            <person name="Lindquist E.A."/>
            <person name="Lipzen A."/>
            <person name="Lundell T."/>
            <person name="Morin E."/>
            <person name="Murat C."/>
            <person name="Sun H."/>
            <person name="Tunlid A."/>
            <person name="Henrissat B."/>
            <person name="Grigoriev I.V."/>
            <person name="Hibbett D.S."/>
            <person name="Martin F."/>
            <person name="Nordberg H.P."/>
            <person name="Cantor M.N."/>
            <person name="Hua S.X."/>
        </authorList>
    </citation>
    <scope>NUCLEOTIDE SEQUENCE [LARGE SCALE GENOMIC DNA]</scope>
    <source>
        <strain evidence="1 2">ATCC 200175</strain>
    </source>
</reference>
<accession>A0A0C9TQ41</accession>